<dbReference type="EMBL" id="BJNH01000014">
    <property type="protein sequence ID" value="GEC24270.1"/>
    <property type="molecule type" value="Genomic_DNA"/>
</dbReference>
<keyword evidence="3" id="KW-1185">Reference proteome</keyword>
<sequence length="489" mass="52981">MPARRVHSGFRGPFGNGRRAADGGQPAAGNGLRAAGGGQRAAGSRSGQQQRAAGARQRVAAAPGLSGGRGSIGVVRTISGDVARRTFLAAQGFTDPRPSGPVTRRHLQRVLDRIKLLQLDSVNVAVRSHYMPLFSRLGDYPPALLDDAAWSPSARRPRLLAETWAHEASLVPVTDWPLLGHKTLPRRWWKHYAPLLERHPTLAGDIRAVVAERGPIGAGAIEKALAPEGRAGDVRPRPPGATWWERSEVKQVCEYLFAVGELAVGTRRHFERRYDLPERVLPPEVFAAPPPDPADAARALVAKSAAALGIGTETDLRDYYRLGPERTRTAIAELVEAGELEPVAVRGWARPAYRSPSATVPRAVSGRALLSPFDPLVWERDRAERIFGFRYRIEIYVPEAKREYGYYVFPFLLDGALVGRVDLKADRVAGVLRVPGAFAEPGRGLPESRIAAELAAELTTMACWLGLDGVEVGERGDLAAALRSALRAG</sequence>
<proteinExistence type="predicted"/>
<protein>
    <recommendedName>
        <fullName evidence="4">Winged helix-turn-helix domain-containing protein</fullName>
    </recommendedName>
</protein>
<name>A0ABQ0RUC0_9PSEU</name>
<evidence type="ECO:0008006" key="4">
    <source>
        <dbReference type="Google" id="ProtNLM"/>
    </source>
</evidence>
<evidence type="ECO:0000256" key="1">
    <source>
        <dbReference type="SAM" id="MobiDB-lite"/>
    </source>
</evidence>
<gene>
    <name evidence="2" type="ORF">PSA01_12990</name>
</gene>
<evidence type="ECO:0000313" key="2">
    <source>
        <dbReference type="EMBL" id="GEC24270.1"/>
    </source>
</evidence>
<dbReference type="Pfam" id="PF06224">
    <property type="entry name" value="AlkZ-like"/>
    <property type="match status" value="1"/>
</dbReference>
<dbReference type="PANTHER" id="PTHR30528">
    <property type="entry name" value="CYTOPLASMIC PROTEIN"/>
    <property type="match status" value="1"/>
</dbReference>
<comment type="caution">
    <text evidence="2">The sequence shown here is derived from an EMBL/GenBank/DDBJ whole genome shotgun (WGS) entry which is preliminary data.</text>
</comment>
<organism evidence="2 3">
    <name type="scientific">Pseudonocardia saturnea</name>
    <dbReference type="NCBI Taxonomy" id="33909"/>
    <lineage>
        <taxon>Bacteria</taxon>
        <taxon>Bacillati</taxon>
        <taxon>Actinomycetota</taxon>
        <taxon>Actinomycetes</taxon>
        <taxon>Pseudonocardiales</taxon>
        <taxon>Pseudonocardiaceae</taxon>
        <taxon>Pseudonocardia</taxon>
    </lineage>
</organism>
<dbReference type="InterPro" id="IPR009351">
    <property type="entry name" value="AlkZ-like"/>
</dbReference>
<reference evidence="2 3" key="1">
    <citation type="submission" date="2019-06" db="EMBL/GenBank/DDBJ databases">
        <title>Whole genome shotgun sequence of Pseudonocardia saturnea NBRC 14499.</title>
        <authorList>
            <person name="Hosoyama A."/>
            <person name="Uohara A."/>
            <person name="Ohji S."/>
            <person name="Ichikawa N."/>
        </authorList>
    </citation>
    <scope>NUCLEOTIDE SEQUENCE [LARGE SCALE GENOMIC DNA]</scope>
    <source>
        <strain evidence="2 3">NBRC 14499</strain>
    </source>
</reference>
<evidence type="ECO:0000313" key="3">
    <source>
        <dbReference type="Proteomes" id="UP000320693"/>
    </source>
</evidence>
<dbReference type="Proteomes" id="UP000320693">
    <property type="component" value="Unassembled WGS sequence"/>
</dbReference>
<feature type="region of interest" description="Disordered" evidence="1">
    <location>
        <begin position="1"/>
        <end position="66"/>
    </location>
</feature>
<dbReference type="PANTHER" id="PTHR30528:SF0">
    <property type="entry name" value="CYTOPLASMIC PROTEIN"/>
    <property type="match status" value="1"/>
</dbReference>
<accession>A0ABQ0RUC0</accession>
<feature type="compositionally biased region" description="Low complexity" evidence="1">
    <location>
        <begin position="41"/>
        <end position="62"/>
    </location>
</feature>